<proteinExistence type="predicted"/>
<dbReference type="EMBL" id="BKCJ010165593">
    <property type="protein sequence ID" value="GEY27974.1"/>
    <property type="molecule type" value="Genomic_DNA"/>
</dbReference>
<comment type="caution">
    <text evidence="1">The sequence shown here is derived from an EMBL/GenBank/DDBJ whole genome shotgun (WGS) entry which is preliminary data.</text>
</comment>
<gene>
    <name evidence="1" type="ORF">Tci_399948</name>
</gene>
<dbReference type="AlphaFoldDB" id="A0A699HJ33"/>
<sequence>MDQDSTHMVAASKVFMLKPSEFDIWRMMIEQYIKMIDYALWEVIENGATLPKTQVVEGVTKEVPITTAEEKAQRRLEGVQSSKKSRQQKQGKLLKEYTCGNIYNLVPCDGLGEYDWSDQSEEGPNYALMAFLSSSSHSKIVDNYKKGLGHENYNAVLPLYTENFMPPTPDLSFTGLNEFVNKPVVENCKAKSSEEENKVVRKNDDSPIIEEWVSNNEEEDVSQPKVVKKIVRPSIAKIEFVKPTQQ</sequence>
<name>A0A699HJ33_TANCI</name>
<evidence type="ECO:0000313" key="1">
    <source>
        <dbReference type="EMBL" id="GEY27974.1"/>
    </source>
</evidence>
<reference evidence="1" key="1">
    <citation type="journal article" date="2019" name="Sci. Rep.">
        <title>Draft genome of Tanacetum cinerariifolium, the natural source of mosquito coil.</title>
        <authorList>
            <person name="Yamashiro T."/>
            <person name="Shiraishi A."/>
            <person name="Satake H."/>
            <person name="Nakayama K."/>
        </authorList>
    </citation>
    <scope>NUCLEOTIDE SEQUENCE</scope>
</reference>
<protein>
    <submittedName>
        <fullName evidence="1">Uncharacterized protein</fullName>
    </submittedName>
</protein>
<organism evidence="1">
    <name type="scientific">Tanacetum cinerariifolium</name>
    <name type="common">Dalmatian daisy</name>
    <name type="synonym">Chrysanthemum cinerariifolium</name>
    <dbReference type="NCBI Taxonomy" id="118510"/>
    <lineage>
        <taxon>Eukaryota</taxon>
        <taxon>Viridiplantae</taxon>
        <taxon>Streptophyta</taxon>
        <taxon>Embryophyta</taxon>
        <taxon>Tracheophyta</taxon>
        <taxon>Spermatophyta</taxon>
        <taxon>Magnoliopsida</taxon>
        <taxon>eudicotyledons</taxon>
        <taxon>Gunneridae</taxon>
        <taxon>Pentapetalae</taxon>
        <taxon>asterids</taxon>
        <taxon>campanulids</taxon>
        <taxon>Asterales</taxon>
        <taxon>Asteraceae</taxon>
        <taxon>Asteroideae</taxon>
        <taxon>Anthemideae</taxon>
        <taxon>Anthemidinae</taxon>
        <taxon>Tanacetum</taxon>
    </lineage>
</organism>
<accession>A0A699HJ33</accession>